<evidence type="ECO:0000313" key="2">
    <source>
        <dbReference type="Proteomes" id="UP000076858"/>
    </source>
</evidence>
<proteinExistence type="predicted"/>
<comment type="caution">
    <text evidence="1">The sequence shown here is derived from an EMBL/GenBank/DDBJ whole genome shotgun (WGS) entry which is preliminary data.</text>
</comment>
<gene>
    <name evidence="1" type="ORF">APZ42_024286</name>
</gene>
<dbReference type="PANTHER" id="PTHR34494:SF1">
    <property type="entry name" value="PROTEIN CBG25024"/>
    <property type="match status" value="1"/>
</dbReference>
<sequence length="179" mass="18279">MEMAHISLGVLNNIPVIGHLKGVIQRLFGDGEAADQTISEANRTTAVLFAGAAGFYLAGVPLAVLLGATAGAEWDLGSIIPSNGGKIQGICKIVEDPANLNAWIDATVDATADGLTGADGGKIVQAAKKTAAGLKEAKSSQEIQTEAIETADESSPTKTCDVVTCRTRLESQSAGTSKV</sequence>
<evidence type="ECO:0000313" key="1">
    <source>
        <dbReference type="EMBL" id="KZS11483.1"/>
    </source>
</evidence>
<dbReference type="PANTHER" id="PTHR34494">
    <property type="entry name" value="PROTEIN CBG25024"/>
    <property type="match status" value="1"/>
</dbReference>
<dbReference type="Proteomes" id="UP000076858">
    <property type="component" value="Unassembled WGS sequence"/>
</dbReference>
<accession>A0A164ULZ0</accession>
<dbReference type="EMBL" id="LRGB01001581">
    <property type="protein sequence ID" value="KZS11483.1"/>
    <property type="molecule type" value="Genomic_DNA"/>
</dbReference>
<organism evidence="1 2">
    <name type="scientific">Daphnia magna</name>
    <dbReference type="NCBI Taxonomy" id="35525"/>
    <lineage>
        <taxon>Eukaryota</taxon>
        <taxon>Metazoa</taxon>
        <taxon>Ecdysozoa</taxon>
        <taxon>Arthropoda</taxon>
        <taxon>Crustacea</taxon>
        <taxon>Branchiopoda</taxon>
        <taxon>Diplostraca</taxon>
        <taxon>Cladocera</taxon>
        <taxon>Anomopoda</taxon>
        <taxon>Daphniidae</taxon>
        <taxon>Daphnia</taxon>
    </lineage>
</organism>
<reference evidence="1 2" key="1">
    <citation type="submission" date="2016-03" db="EMBL/GenBank/DDBJ databases">
        <title>EvidentialGene: Evidence-directed Construction of Genes on Genomes.</title>
        <authorList>
            <person name="Gilbert D.G."/>
            <person name="Choi J.-H."/>
            <person name="Mockaitis K."/>
            <person name="Colbourne J."/>
            <person name="Pfrender M."/>
        </authorList>
    </citation>
    <scope>NUCLEOTIDE SEQUENCE [LARGE SCALE GENOMIC DNA]</scope>
    <source>
        <strain evidence="1 2">Xinb3</strain>
        <tissue evidence="1">Complete organism</tissue>
    </source>
</reference>
<keyword evidence="2" id="KW-1185">Reference proteome</keyword>
<dbReference type="AlphaFoldDB" id="A0A164ULZ0"/>
<protein>
    <submittedName>
        <fullName evidence="1">Uncharacterized protein</fullName>
    </submittedName>
</protein>
<dbReference type="OrthoDB" id="6162903at2759"/>
<name>A0A164ULZ0_9CRUS</name>